<dbReference type="OrthoDB" id="1919336at2759"/>
<keyword evidence="1" id="KW-0539">Nucleus</keyword>
<dbReference type="PROSITE" id="PS50118">
    <property type="entry name" value="HMG_BOX_2"/>
    <property type="match status" value="2"/>
</dbReference>
<feature type="DNA-binding region" description="HMG box" evidence="1">
    <location>
        <begin position="179"/>
        <end position="245"/>
    </location>
</feature>
<dbReference type="GO" id="GO:0005634">
    <property type="term" value="C:nucleus"/>
    <property type="evidence" value="ECO:0007669"/>
    <property type="project" value="UniProtKB-UniRule"/>
</dbReference>
<accession>W7IGL9</accession>
<dbReference type="InterPro" id="IPR009071">
    <property type="entry name" value="HMG_box_dom"/>
</dbReference>
<keyword evidence="5" id="KW-1185">Reference proteome</keyword>
<reference evidence="4 5" key="1">
    <citation type="submission" date="2013-05" db="EMBL/GenBank/DDBJ databases">
        <title>Drechslerella stenobrocha genome reveals carnivorous origination and mechanical trapping mechanism of predatory fungi.</title>
        <authorList>
            <person name="Liu X."/>
            <person name="Zhang W."/>
            <person name="Liu K."/>
        </authorList>
    </citation>
    <scope>NUCLEOTIDE SEQUENCE [LARGE SCALE GENOMIC DNA]</scope>
    <source>
        <strain evidence="4 5">248</strain>
    </source>
</reference>
<dbReference type="EMBL" id="KI966390">
    <property type="protein sequence ID" value="EWC48345.1"/>
    <property type="molecule type" value="Genomic_DNA"/>
</dbReference>
<evidence type="ECO:0000313" key="4">
    <source>
        <dbReference type="EMBL" id="EWC48345.1"/>
    </source>
</evidence>
<dbReference type="HOGENOM" id="CLU_771665_0_0_1"/>
<feature type="domain" description="HMG box" evidence="3">
    <location>
        <begin position="287"/>
        <end position="353"/>
    </location>
</feature>
<evidence type="ECO:0000313" key="5">
    <source>
        <dbReference type="Proteomes" id="UP000024837"/>
    </source>
</evidence>
<gene>
    <name evidence="4" type="ORF">DRE_02114</name>
</gene>
<dbReference type="SMART" id="SM00398">
    <property type="entry name" value="HMG"/>
    <property type="match status" value="2"/>
</dbReference>
<dbReference type="SUPFAM" id="SSF47095">
    <property type="entry name" value="HMG-box"/>
    <property type="match status" value="2"/>
</dbReference>
<dbReference type="InterPro" id="IPR036910">
    <property type="entry name" value="HMG_box_dom_sf"/>
</dbReference>
<dbReference type="AlphaFoldDB" id="W7IGL9"/>
<feature type="compositionally biased region" description="Low complexity" evidence="2">
    <location>
        <begin position="115"/>
        <end position="133"/>
    </location>
</feature>
<dbReference type="GO" id="GO:0003677">
    <property type="term" value="F:DNA binding"/>
    <property type="evidence" value="ECO:0007669"/>
    <property type="project" value="UniProtKB-UniRule"/>
</dbReference>
<name>W7IGL9_9PEZI</name>
<sequence length="359" mass="39948">MLAVGRSRFATGNGLSLPKLGAIVARAIARSGPLSSFNGPAHQAHAAIVPFVKANLPLITSIALREYATATKKKTTATKKKPAVRKPAARKPAARKPAAKKPAARKPAAKKPAAKRTTAAKKPAARRAVATKAGTRRTATKKKPLKKKPLKKKKVIKKKKVEKKPGVMTFYRQALRDEPPKAASGYNLFYSDHFKKTKTPTNTVADIARSAGAKWQEMPIADKQGWIDNAKVETARRKAAYQEWLNTMSPLDIQAANRARLRIHQNRLEKDKKAKRLLKPIQDSRFVPRALNAYTLFVKDTILKPEVMALEQTARMKKCGELWRAASDADKKKYKELASRDKVRFDNEKLEFAKKYATN</sequence>
<feature type="domain" description="HMG box" evidence="3">
    <location>
        <begin position="179"/>
        <end position="245"/>
    </location>
</feature>
<dbReference type="Proteomes" id="UP000024837">
    <property type="component" value="Unassembled WGS sequence"/>
</dbReference>
<feature type="compositionally biased region" description="Basic residues" evidence="2">
    <location>
        <begin position="71"/>
        <end position="114"/>
    </location>
</feature>
<feature type="region of interest" description="Disordered" evidence="2">
    <location>
        <begin position="71"/>
        <end position="161"/>
    </location>
</feature>
<feature type="compositionally biased region" description="Basic residues" evidence="2">
    <location>
        <begin position="134"/>
        <end position="161"/>
    </location>
</feature>
<evidence type="ECO:0000259" key="3">
    <source>
        <dbReference type="PROSITE" id="PS50118"/>
    </source>
</evidence>
<evidence type="ECO:0000256" key="1">
    <source>
        <dbReference type="PROSITE-ProRule" id="PRU00267"/>
    </source>
</evidence>
<dbReference type="Pfam" id="PF00505">
    <property type="entry name" value="HMG_box"/>
    <property type="match status" value="1"/>
</dbReference>
<evidence type="ECO:0000256" key="2">
    <source>
        <dbReference type="SAM" id="MobiDB-lite"/>
    </source>
</evidence>
<dbReference type="Gene3D" id="1.10.30.10">
    <property type="entry name" value="High mobility group box domain"/>
    <property type="match status" value="2"/>
</dbReference>
<feature type="DNA-binding region" description="HMG box" evidence="1">
    <location>
        <begin position="287"/>
        <end position="353"/>
    </location>
</feature>
<protein>
    <recommendedName>
        <fullName evidence="3">HMG box domain-containing protein</fullName>
    </recommendedName>
</protein>
<dbReference type="Pfam" id="PF09011">
    <property type="entry name" value="HMG_box_2"/>
    <property type="match status" value="1"/>
</dbReference>
<dbReference type="CDD" id="cd00084">
    <property type="entry name" value="HMG-box_SF"/>
    <property type="match status" value="2"/>
</dbReference>
<keyword evidence="1" id="KW-0238">DNA-binding</keyword>
<organism evidence="4 5">
    <name type="scientific">Drechslerella stenobrocha 248</name>
    <dbReference type="NCBI Taxonomy" id="1043628"/>
    <lineage>
        <taxon>Eukaryota</taxon>
        <taxon>Fungi</taxon>
        <taxon>Dikarya</taxon>
        <taxon>Ascomycota</taxon>
        <taxon>Pezizomycotina</taxon>
        <taxon>Orbiliomycetes</taxon>
        <taxon>Orbiliales</taxon>
        <taxon>Orbiliaceae</taxon>
        <taxon>Drechslerella</taxon>
    </lineage>
</organism>
<proteinExistence type="predicted"/>